<evidence type="ECO:0000256" key="2">
    <source>
        <dbReference type="ARBA" id="ARBA00020110"/>
    </source>
</evidence>
<dbReference type="InterPro" id="IPR001029">
    <property type="entry name" value="Flagellin_N"/>
</dbReference>
<feature type="domain" description="Flagellin C-terminal" evidence="7">
    <location>
        <begin position="533"/>
        <end position="618"/>
    </location>
</feature>
<comment type="caution">
    <text evidence="8">The sequence shown here is derived from an EMBL/GenBank/DDBJ whole genome shotgun (WGS) entry which is preliminary data.</text>
</comment>
<evidence type="ECO:0000259" key="7">
    <source>
        <dbReference type="Pfam" id="PF00700"/>
    </source>
</evidence>
<dbReference type="InterPro" id="IPR046358">
    <property type="entry name" value="Flagellin_C"/>
</dbReference>
<dbReference type="EMBL" id="JAPQER010000002">
    <property type="protein sequence ID" value="MCY6483674.1"/>
    <property type="molecule type" value="Genomic_DNA"/>
</dbReference>
<feature type="coiled-coil region" evidence="5">
    <location>
        <begin position="550"/>
        <end position="577"/>
    </location>
</feature>
<evidence type="ECO:0000256" key="1">
    <source>
        <dbReference type="ARBA" id="ARBA00005709"/>
    </source>
</evidence>
<evidence type="ECO:0000313" key="8">
    <source>
        <dbReference type="EMBL" id="MCY6483674.1"/>
    </source>
</evidence>
<dbReference type="InterPro" id="IPR001492">
    <property type="entry name" value="Flagellin"/>
</dbReference>
<dbReference type="NCBIfam" id="NF033876">
    <property type="entry name" value="flagella_HExxH"/>
    <property type="match status" value="1"/>
</dbReference>
<sequence length="619" mass="66192">MIINHNMNALNAHRNMMNNVGRAGKTMEKLSSGLRINRAGDDAAGLAISEKMRGQIRGLDQASRNAQDGISMIQTAEGALNETHSILQRMRELATQAGSDTNNDDDRGQIQNEINQLTSEINRIGNTTEFNTKKLLSSGVSNEVKDNILTGLKSGWLEAAEQLIGDKFGLTGKDTTQLKIVLEPKAEYGELAHVGGTSSVLELNIDTTDFTPGDGENGTNIHGELFNDRIIAHEMTHAVMDDALGINKMNDLHANNKVWFIEGTAEFIPGADDRLKSVVGTAGSIDDTKVTNLVNRAKDLLDGANWTGSDEDYAAGYVITKFLDNKLEANGKTMADLMGDIKTSASGGSAALETAIVGNTVFTSFADFKAGFETDAAKYIKKQGTYSGNGITLNFGTTENDMGSVAGSDHRGATDLNAAGVVDETGLTSTEQPLQHFEVIWPDENSSSGEVTLQIGANQGQSFNLQLKDMRAAALKISGGAGKEVTSKDGSATAKFTKIDNDDASKGVTNGTESKVVEYALDVSTHENATAAIEIYDDAINQVSTFRSSLGAAQNRLEHTINNLNNTSENLTAAESRVRDVDMAKAMMEFSKDNILQQAAQAMLAQAKQAPQGVLQLLR</sequence>
<name>A0ABT4CXF7_9CLOT</name>
<dbReference type="Pfam" id="PF00669">
    <property type="entry name" value="Flagellin_N"/>
    <property type="match status" value="1"/>
</dbReference>
<evidence type="ECO:0000256" key="4">
    <source>
        <dbReference type="RuleBase" id="RU362073"/>
    </source>
</evidence>
<keyword evidence="5" id="KW-0175">Coiled coil</keyword>
<dbReference type="PRINTS" id="PR00207">
    <property type="entry name" value="FLAGELLIN"/>
</dbReference>
<dbReference type="SUPFAM" id="SSF64518">
    <property type="entry name" value="Phase 1 flagellin"/>
    <property type="match status" value="1"/>
</dbReference>
<evidence type="ECO:0000256" key="3">
    <source>
        <dbReference type="ARBA" id="ARBA00023143"/>
    </source>
</evidence>
<evidence type="ECO:0000259" key="6">
    <source>
        <dbReference type="Pfam" id="PF00669"/>
    </source>
</evidence>
<comment type="function">
    <text evidence="4">Flagellin is the subunit protein which polymerizes to form the filaments of bacterial flagella.</text>
</comment>
<protein>
    <recommendedName>
        <fullName evidence="2 4">Flagellin</fullName>
    </recommendedName>
</protein>
<keyword evidence="8" id="KW-0282">Flagellum</keyword>
<proteinExistence type="inferred from homology"/>
<dbReference type="PANTHER" id="PTHR42792">
    <property type="entry name" value="FLAGELLIN"/>
    <property type="match status" value="1"/>
</dbReference>
<evidence type="ECO:0000313" key="9">
    <source>
        <dbReference type="Proteomes" id="UP001078443"/>
    </source>
</evidence>
<dbReference type="Gene3D" id="1.20.1330.10">
    <property type="entry name" value="f41 fragment of flagellin, N-terminal domain"/>
    <property type="match status" value="2"/>
</dbReference>
<dbReference type="PANTHER" id="PTHR42792:SF2">
    <property type="entry name" value="FLAGELLIN"/>
    <property type="match status" value="1"/>
</dbReference>
<keyword evidence="9" id="KW-1185">Reference proteome</keyword>
<comment type="subcellular location">
    <subcellularLocation>
        <location evidence="4">Secreted</location>
    </subcellularLocation>
    <subcellularLocation>
        <location evidence="4">Bacterial flagellum</location>
    </subcellularLocation>
</comment>
<keyword evidence="8" id="KW-0966">Cell projection</keyword>
<dbReference type="Proteomes" id="UP001078443">
    <property type="component" value="Unassembled WGS sequence"/>
</dbReference>
<evidence type="ECO:0000256" key="5">
    <source>
        <dbReference type="SAM" id="Coils"/>
    </source>
</evidence>
<keyword evidence="3 4" id="KW-0975">Bacterial flagellum</keyword>
<reference evidence="8" key="1">
    <citation type="submission" date="2022-12" db="EMBL/GenBank/DDBJ databases">
        <authorList>
            <person name="Wang J."/>
        </authorList>
    </citation>
    <scope>NUCLEOTIDE SEQUENCE</scope>
    <source>
        <strain evidence="8">HY-45-18</strain>
    </source>
</reference>
<accession>A0ABT4CXF7</accession>
<dbReference type="Pfam" id="PF00700">
    <property type="entry name" value="Flagellin_C"/>
    <property type="match status" value="1"/>
</dbReference>
<feature type="domain" description="Flagellin N-terminal" evidence="6">
    <location>
        <begin position="3"/>
        <end position="137"/>
    </location>
</feature>
<keyword evidence="8" id="KW-0969">Cilium</keyword>
<gene>
    <name evidence="8" type="ORF">OW763_04840</name>
</gene>
<dbReference type="RefSeq" id="WP_268039949.1">
    <property type="nucleotide sequence ID" value="NZ_JAPQER010000002.1"/>
</dbReference>
<keyword evidence="4" id="KW-0964">Secreted</keyword>
<comment type="similarity">
    <text evidence="1 4">Belongs to the bacterial flagellin family.</text>
</comment>
<organism evidence="8 9">
    <name type="scientific">Clostridium aestuarii</name>
    <dbReference type="NCBI Taxonomy" id="338193"/>
    <lineage>
        <taxon>Bacteria</taxon>
        <taxon>Bacillati</taxon>
        <taxon>Bacillota</taxon>
        <taxon>Clostridia</taxon>
        <taxon>Eubacteriales</taxon>
        <taxon>Clostridiaceae</taxon>
        <taxon>Clostridium</taxon>
    </lineage>
</organism>